<dbReference type="GO" id="GO:0000976">
    <property type="term" value="F:transcription cis-regulatory region binding"/>
    <property type="evidence" value="ECO:0007669"/>
    <property type="project" value="TreeGrafter"/>
</dbReference>
<dbReference type="OrthoDB" id="9796186at2"/>
<evidence type="ECO:0000259" key="4">
    <source>
        <dbReference type="PROSITE" id="PS50932"/>
    </source>
</evidence>
<dbReference type="SUPFAM" id="SSF53822">
    <property type="entry name" value="Periplasmic binding protein-like I"/>
    <property type="match status" value="1"/>
</dbReference>
<accession>A0A371PPA2</accession>
<dbReference type="InterPro" id="IPR000843">
    <property type="entry name" value="HTH_LacI"/>
</dbReference>
<dbReference type="PROSITE" id="PS50932">
    <property type="entry name" value="HTH_LACI_2"/>
    <property type="match status" value="1"/>
</dbReference>
<reference evidence="5 6" key="1">
    <citation type="submission" date="2018-08" db="EMBL/GenBank/DDBJ databases">
        <title>Paenibacillus sp. M4BSY-1, whole genome shotgun sequence.</title>
        <authorList>
            <person name="Tuo L."/>
        </authorList>
    </citation>
    <scope>NUCLEOTIDE SEQUENCE [LARGE SCALE GENOMIC DNA]</scope>
    <source>
        <strain evidence="5 6">M4BSY-1</strain>
    </source>
</reference>
<keyword evidence="3" id="KW-0804">Transcription</keyword>
<dbReference type="EMBL" id="QUBQ01000001">
    <property type="protein sequence ID" value="REK77519.1"/>
    <property type="molecule type" value="Genomic_DNA"/>
</dbReference>
<dbReference type="CDD" id="cd01392">
    <property type="entry name" value="HTH_LacI"/>
    <property type="match status" value="1"/>
</dbReference>
<dbReference type="Pfam" id="PF00356">
    <property type="entry name" value="LacI"/>
    <property type="match status" value="1"/>
</dbReference>
<dbReference type="InterPro" id="IPR001761">
    <property type="entry name" value="Peripla_BP/Lac1_sug-bd_dom"/>
</dbReference>
<dbReference type="InterPro" id="IPR010982">
    <property type="entry name" value="Lambda_DNA-bd_dom_sf"/>
</dbReference>
<dbReference type="Gene3D" id="3.40.50.2300">
    <property type="match status" value="2"/>
</dbReference>
<dbReference type="GO" id="GO:0003700">
    <property type="term" value="F:DNA-binding transcription factor activity"/>
    <property type="evidence" value="ECO:0007669"/>
    <property type="project" value="TreeGrafter"/>
</dbReference>
<dbReference type="PANTHER" id="PTHR30146:SF109">
    <property type="entry name" value="HTH-TYPE TRANSCRIPTIONAL REGULATOR GALS"/>
    <property type="match status" value="1"/>
</dbReference>
<comment type="caution">
    <text evidence="5">The sequence shown here is derived from an EMBL/GenBank/DDBJ whole genome shotgun (WGS) entry which is preliminary data.</text>
</comment>
<keyword evidence="2" id="KW-0238">DNA-binding</keyword>
<evidence type="ECO:0000313" key="6">
    <source>
        <dbReference type="Proteomes" id="UP000261905"/>
    </source>
</evidence>
<evidence type="ECO:0000256" key="3">
    <source>
        <dbReference type="ARBA" id="ARBA00023163"/>
    </source>
</evidence>
<evidence type="ECO:0000256" key="2">
    <source>
        <dbReference type="ARBA" id="ARBA00023125"/>
    </source>
</evidence>
<dbReference type="AlphaFoldDB" id="A0A371PPA2"/>
<protein>
    <submittedName>
        <fullName evidence="5">LacI family transcriptional regulator</fullName>
    </submittedName>
</protein>
<evidence type="ECO:0000313" key="5">
    <source>
        <dbReference type="EMBL" id="REK77519.1"/>
    </source>
</evidence>
<keyword evidence="6" id="KW-1185">Reference proteome</keyword>
<dbReference type="SMART" id="SM00354">
    <property type="entry name" value="HTH_LACI"/>
    <property type="match status" value="1"/>
</dbReference>
<name>A0A371PPA2_9BACL</name>
<dbReference type="SUPFAM" id="SSF47413">
    <property type="entry name" value="lambda repressor-like DNA-binding domains"/>
    <property type="match status" value="1"/>
</dbReference>
<dbReference type="CDD" id="cd06267">
    <property type="entry name" value="PBP1_LacI_sugar_binding-like"/>
    <property type="match status" value="1"/>
</dbReference>
<feature type="domain" description="HTH lacI-type" evidence="4">
    <location>
        <begin position="9"/>
        <end position="63"/>
    </location>
</feature>
<proteinExistence type="predicted"/>
<dbReference type="Proteomes" id="UP000261905">
    <property type="component" value="Unassembled WGS sequence"/>
</dbReference>
<gene>
    <name evidence="5" type="ORF">DX130_11140</name>
</gene>
<keyword evidence="1" id="KW-0805">Transcription regulation</keyword>
<dbReference type="PANTHER" id="PTHR30146">
    <property type="entry name" value="LACI-RELATED TRANSCRIPTIONAL REPRESSOR"/>
    <property type="match status" value="1"/>
</dbReference>
<evidence type="ECO:0000256" key="1">
    <source>
        <dbReference type="ARBA" id="ARBA00023015"/>
    </source>
</evidence>
<sequence>MMVNVLMKPNIQHVAERAQVSKATVSRVLNNNPQVKGEIKERVLRAIKELNYRPSTIARNLATNQTNTIGLILPDITNPYFPVLARGIEDAAHRLGYTIFISNTDNDPKLEQDIIHKMVEQQVGGIVLISSTLDEKAVNDLTSLQTPIILCDRLIENKPFDAVSIDNYRAAQEAVQYLIGQGHTRIAHLAGPKNIQSAVSRRAGYVDAMLAANLEPFVSVGTFSYESGVHQTGDLIHAYKPTAIFAANDLMALGAMHEIYRRGMRVPEDISIFGCDDIAFSAMSRPLMSTISIPAYQIGVTAVQLLDDRMKGVRAGSKNVILEHKLMHRESCIGVNRK</sequence>
<dbReference type="InterPro" id="IPR028082">
    <property type="entry name" value="Peripla_BP_I"/>
</dbReference>
<dbReference type="Pfam" id="PF00532">
    <property type="entry name" value="Peripla_BP_1"/>
    <property type="match status" value="1"/>
</dbReference>
<dbReference type="Gene3D" id="1.10.260.40">
    <property type="entry name" value="lambda repressor-like DNA-binding domains"/>
    <property type="match status" value="1"/>
</dbReference>
<organism evidence="5 6">
    <name type="scientific">Paenibacillus paeoniae</name>
    <dbReference type="NCBI Taxonomy" id="2292705"/>
    <lineage>
        <taxon>Bacteria</taxon>
        <taxon>Bacillati</taxon>
        <taxon>Bacillota</taxon>
        <taxon>Bacilli</taxon>
        <taxon>Bacillales</taxon>
        <taxon>Paenibacillaceae</taxon>
        <taxon>Paenibacillus</taxon>
    </lineage>
</organism>